<name>A0A7Y7M5C0_9PROT</name>
<dbReference type="EMBL" id="JABXXP010000003">
    <property type="protein sequence ID" value="NVN09714.1"/>
    <property type="molecule type" value="Genomic_DNA"/>
</dbReference>
<reference evidence="1 2" key="1">
    <citation type="submission" date="2020-06" db="EMBL/GenBank/DDBJ databases">
        <title>Description of novel acetic acid bacteria.</title>
        <authorList>
            <person name="Sombolestani A."/>
        </authorList>
    </citation>
    <scope>NUCLEOTIDE SEQUENCE [LARGE SCALE GENOMIC DNA]</scope>
    <source>
        <strain evidence="1 2">LMG 31431</strain>
    </source>
</reference>
<proteinExistence type="predicted"/>
<dbReference type="InterPro" id="IPR025127">
    <property type="entry name" value="DUF4054"/>
</dbReference>
<dbReference type="AlphaFoldDB" id="A0A7Y7M5C0"/>
<gene>
    <name evidence="1" type="ORF">HUK84_00870</name>
</gene>
<comment type="caution">
    <text evidence="1">The sequence shown here is derived from an EMBL/GenBank/DDBJ whole genome shotgun (WGS) entry which is preliminary data.</text>
</comment>
<dbReference type="Proteomes" id="UP000534870">
    <property type="component" value="Unassembled WGS sequence"/>
</dbReference>
<evidence type="ECO:0000313" key="2">
    <source>
        <dbReference type="Proteomes" id="UP000534870"/>
    </source>
</evidence>
<organism evidence="1 2">
    <name type="scientific">Nguyenibacter vanlangensis</name>
    <dbReference type="NCBI Taxonomy" id="1216886"/>
    <lineage>
        <taxon>Bacteria</taxon>
        <taxon>Pseudomonadati</taxon>
        <taxon>Pseudomonadota</taxon>
        <taxon>Alphaproteobacteria</taxon>
        <taxon>Acetobacterales</taxon>
        <taxon>Acetobacteraceae</taxon>
        <taxon>Nguyenibacter</taxon>
    </lineage>
</organism>
<accession>A0A7Y7M5C0</accession>
<dbReference type="RefSeq" id="WP_176638514.1">
    <property type="nucleotide sequence ID" value="NZ_JABXXP010000003.1"/>
</dbReference>
<protein>
    <submittedName>
        <fullName evidence="1">DUF4054 domain-containing protein</fullName>
    </submittedName>
</protein>
<sequence>MSDTVTPGIVTFDYAAWSARFPVLVPAVNATAASLYFEEATLFLDNSSYSRCRSVGRRTLLLYLLTAHLAQLNVQIGQGNMVVGRVSSASRGSVSVGADMGTQPGSAAWFNQTPYGAEFWAATASLRQAAFIPGRPQRPRIWP</sequence>
<dbReference type="Pfam" id="PF13262">
    <property type="entry name" value="DUF4054"/>
    <property type="match status" value="1"/>
</dbReference>
<evidence type="ECO:0000313" key="1">
    <source>
        <dbReference type="EMBL" id="NVN09714.1"/>
    </source>
</evidence>